<evidence type="ECO:0000313" key="3">
    <source>
        <dbReference type="Proteomes" id="UP001460270"/>
    </source>
</evidence>
<evidence type="ECO:0000313" key="2">
    <source>
        <dbReference type="EMBL" id="KAK7895735.1"/>
    </source>
</evidence>
<reference evidence="3" key="1">
    <citation type="submission" date="2024-04" db="EMBL/GenBank/DDBJ databases">
        <title>Salinicola lusitanus LLJ914,a marine bacterium isolated from the Okinawa Trough.</title>
        <authorList>
            <person name="Li J."/>
        </authorList>
    </citation>
    <scope>NUCLEOTIDE SEQUENCE [LARGE SCALE GENOMIC DNA]</scope>
</reference>
<accession>A0AAW0NCS1</accession>
<comment type="caution">
    <text evidence="2">The sequence shown here is derived from an EMBL/GenBank/DDBJ whole genome shotgun (WGS) entry which is preliminary data.</text>
</comment>
<sequence>MGTENVVIRDIQRYLRSDDEDDRAGDGSYITGASTANQRIESWHQNEAKNTLLHDATIVRPERDGAIGCSKLDGVVLCLQGVWSHRSTISRLVERYQATGSSNDHPRTGGPRVTTAAQDRANRPAHFCDRFRPATSSTAETIGTHHRPVSAKAIRIRLCADDIPPYRPFVGSVLTPQHRRARVEWCTAHRRWTLQSWSQVVFSDEKMFQCFRADGPDQGIVIREESALSSMERAKESLPLWLEHCGPPARASPAEATQSVLAEPNREQRALKLCSTPNTGDQDTMPSPTSMVKSEKPGDHWSAAEVEVSDFKPVEQDPKLSGPMCIIESEVISTIRSPLQTQSRLRIQHERLANIFAFVASGAAGNHLFLPTSSTSITTVCPVCPHTDRQYSHVLTQDTVLTCPHTDTVLTCPPHRHCPHMSHMSHTDTVLTCPHTPTCLTDTVLTCPHTDTVLTCPHTDTVLTCPHTDTVLTCPHTDTVLTCPHTDTVLTCPHTDTVLTCPHTDTVLTCPHTDTVLTCPHTDTVLTCPHTDTVLTCPHTDTVLTCPHTDTVLTCPHTDTVLTCPHKTLSSHVLTQTLSSHVLTQTLSLHVLTQTLSYMSSHRHCPYMSYTTCPHRHCPHMSSHRHYTPEITWFVLSWRPAGTPECTVWTRSLSSACVQLIGHKHTSMPRKKDSAAMDEVGIEIDGDVSDSDGE</sequence>
<protein>
    <submittedName>
        <fullName evidence="2">Uncharacterized protein</fullName>
    </submittedName>
</protein>
<feature type="region of interest" description="Disordered" evidence="1">
    <location>
        <begin position="97"/>
        <end position="119"/>
    </location>
</feature>
<dbReference type="GO" id="GO:0003676">
    <property type="term" value="F:nucleic acid binding"/>
    <property type="evidence" value="ECO:0007669"/>
    <property type="project" value="InterPro"/>
</dbReference>
<evidence type="ECO:0000256" key="1">
    <source>
        <dbReference type="SAM" id="MobiDB-lite"/>
    </source>
</evidence>
<keyword evidence="3" id="KW-1185">Reference proteome</keyword>
<proteinExistence type="predicted"/>
<dbReference type="AlphaFoldDB" id="A0AAW0NCS1"/>
<feature type="region of interest" description="Disordered" evidence="1">
    <location>
        <begin position="274"/>
        <end position="296"/>
    </location>
</feature>
<dbReference type="EMBL" id="JBBPFD010000015">
    <property type="protein sequence ID" value="KAK7895735.1"/>
    <property type="molecule type" value="Genomic_DNA"/>
</dbReference>
<name>A0AAW0NCS1_9GOBI</name>
<feature type="compositionally biased region" description="Polar residues" evidence="1">
    <location>
        <begin position="275"/>
        <end position="292"/>
    </location>
</feature>
<dbReference type="Proteomes" id="UP001460270">
    <property type="component" value="Unassembled WGS sequence"/>
</dbReference>
<dbReference type="InterPro" id="IPR036397">
    <property type="entry name" value="RNaseH_sf"/>
</dbReference>
<gene>
    <name evidence="2" type="ORF">WMY93_021060</name>
</gene>
<dbReference type="Gene3D" id="3.30.420.10">
    <property type="entry name" value="Ribonuclease H-like superfamily/Ribonuclease H"/>
    <property type="match status" value="1"/>
</dbReference>
<organism evidence="2 3">
    <name type="scientific">Mugilogobius chulae</name>
    <name type="common">yellowstripe goby</name>
    <dbReference type="NCBI Taxonomy" id="88201"/>
    <lineage>
        <taxon>Eukaryota</taxon>
        <taxon>Metazoa</taxon>
        <taxon>Chordata</taxon>
        <taxon>Craniata</taxon>
        <taxon>Vertebrata</taxon>
        <taxon>Euteleostomi</taxon>
        <taxon>Actinopterygii</taxon>
        <taxon>Neopterygii</taxon>
        <taxon>Teleostei</taxon>
        <taxon>Neoteleostei</taxon>
        <taxon>Acanthomorphata</taxon>
        <taxon>Gobiaria</taxon>
        <taxon>Gobiiformes</taxon>
        <taxon>Gobioidei</taxon>
        <taxon>Gobiidae</taxon>
        <taxon>Gobionellinae</taxon>
        <taxon>Mugilogobius</taxon>
    </lineage>
</organism>